<proteinExistence type="predicted"/>
<accession>A0A7D9JCF5</accession>
<organism evidence="1 2">
    <name type="scientific">Paramuricea clavata</name>
    <name type="common">Red gorgonian</name>
    <name type="synonym">Violescent sea-whip</name>
    <dbReference type="NCBI Taxonomy" id="317549"/>
    <lineage>
        <taxon>Eukaryota</taxon>
        <taxon>Metazoa</taxon>
        <taxon>Cnidaria</taxon>
        <taxon>Anthozoa</taxon>
        <taxon>Octocorallia</taxon>
        <taxon>Malacalcyonacea</taxon>
        <taxon>Plexauridae</taxon>
        <taxon>Paramuricea</taxon>
    </lineage>
</organism>
<evidence type="ECO:0000313" key="1">
    <source>
        <dbReference type="EMBL" id="CAB4026927.1"/>
    </source>
</evidence>
<reference evidence="1" key="1">
    <citation type="submission" date="2020-04" db="EMBL/GenBank/DDBJ databases">
        <authorList>
            <person name="Alioto T."/>
            <person name="Alioto T."/>
            <person name="Gomez Garrido J."/>
        </authorList>
    </citation>
    <scope>NUCLEOTIDE SEQUENCE</scope>
    <source>
        <strain evidence="1">A484AB</strain>
    </source>
</reference>
<comment type="caution">
    <text evidence="1">The sequence shown here is derived from an EMBL/GenBank/DDBJ whole genome shotgun (WGS) entry which is preliminary data.</text>
</comment>
<feature type="non-terminal residue" evidence="1">
    <location>
        <position position="1"/>
    </location>
</feature>
<keyword evidence="2" id="KW-1185">Reference proteome</keyword>
<evidence type="ECO:0000313" key="2">
    <source>
        <dbReference type="Proteomes" id="UP001152795"/>
    </source>
</evidence>
<name>A0A7D9JCF5_PARCT</name>
<dbReference type="Proteomes" id="UP001152795">
    <property type="component" value="Unassembled WGS sequence"/>
</dbReference>
<dbReference type="EMBL" id="CACRXK020014495">
    <property type="protein sequence ID" value="CAB4026927.1"/>
    <property type="molecule type" value="Genomic_DNA"/>
</dbReference>
<protein>
    <submittedName>
        <fullName evidence="1">Uncharacterized protein</fullName>
    </submittedName>
</protein>
<sequence>KIANSVESGNTHFSSYIKWGLSSRLEAISKAFETYFRNVNSVSDDITLQLRLFLIVLINDLKKAFDTIDLHEILIEKLNMYGVKRHSLGLLESYITNRSQKCFINRIDFGATILFSMIQRSLKTEYMLIGSRHSINNLVDNPCISVDARLIASVVRSHDYNLRNSDMKLNLPFPKTDYLKKSISFNGVKLWNDLPIE</sequence>
<dbReference type="AlphaFoldDB" id="A0A7D9JCF5"/>
<feature type="non-terminal residue" evidence="1">
    <location>
        <position position="197"/>
    </location>
</feature>
<gene>
    <name evidence="1" type="ORF">PACLA_8A053580</name>
</gene>